<name>J4GBC5_9APHY</name>
<dbReference type="Pfam" id="PF00149">
    <property type="entry name" value="Metallophos"/>
    <property type="match status" value="1"/>
</dbReference>
<evidence type="ECO:0000256" key="1">
    <source>
        <dbReference type="SAM" id="MobiDB-lite"/>
    </source>
</evidence>
<proteinExistence type="predicted"/>
<dbReference type="InParanoid" id="J4GBC5"/>
<dbReference type="InterPro" id="IPR050126">
    <property type="entry name" value="Ap4A_hydrolase"/>
</dbReference>
<dbReference type="RefSeq" id="XP_012183506.1">
    <property type="nucleotide sequence ID" value="XM_012328116.1"/>
</dbReference>
<dbReference type="PANTHER" id="PTHR42850">
    <property type="entry name" value="METALLOPHOSPHOESTERASE"/>
    <property type="match status" value="1"/>
</dbReference>
<dbReference type="HOGENOM" id="CLU_023125_0_3_1"/>
<dbReference type="PANTHER" id="PTHR42850:SF4">
    <property type="entry name" value="ZINC-DEPENDENT ENDOPOLYPHOSPHATASE"/>
    <property type="match status" value="1"/>
</dbReference>
<dbReference type="GO" id="GO:0000298">
    <property type="term" value="F:endopolyphosphatase activity"/>
    <property type="evidence" value="ECO:0007669"/>
    <property type="project" value="TreeGrafter"/>
</dbReference>
<sequence>MSPSRRRKAPTPLLSISPPSYAVLVLLLTSAFLLGLATDFSFLPRFHWPDFAAHKDLKPSYEFPDFNKVIHFRTLSARDAGLDDPSRRLLVIGDVHGMNGSLHDLLAAASWNSNTDTLMFAGDIMAKSSHSGSLAVLDFITRHECGSAPGRVHAVRGNHDQMVTQWRAWRDWFEPLELQLLSSSVPPPSSDTRPGPPVHTGRAFLDLIESEWEYAQKHDPKGSSDPEEWADIARKRAAGTWRSEWWRRVPRSGKGHANKDFIIFADHYWIAKDMSQAQRECLYSMPLVLHVPSDHFFVVHAGLLPSDPKRPLMDKRQPLAHPPHLISESTDGRTRDYDEISAYHPPASQRALTVRPESLPIRNRTSEKLRTAQEIAILTDIADNRDPWALLNMRGVRKSGKVTRRNDKGKPWSKLWNNQIKRCGGFDTWSESEDADSDVLSLPCEPATVVYGHAATRGLDIKRWSMGVDTGCLYGRQLTALVLQRKSSNPEALPGDHLGDDDDEEEEEEYGGGDDDDDERRGIRGSSSLNSQKPKRKPKMGRVQFGDDDSRIDARIVSVECPDGADADTDFD</sequence>
<dbReference type="InterPro" id="IPR029052">
    <property type="entry name" value="Metallo-depent_PP-like"/>
</dbReference>
<dbReference type="EMBL" id="HE797146">
    <property type="protein sequence ID" value="CCM04223.1"/>
    <property type="molecule type" value="Genomic_DNA"/>
</dbReference>
<feature type="compositionally biased region" description="Acidic residues" evidence="1">
    <location>
        <begin position="563"/>
        <end position="572"/>
    </location>
</feature>
<dbReference type="GO" id="GO:0006798">
    <property type="term" value="P:polyphosphate catabolic process"/>
    <property type="evidence" value="ECO:0007669"/>
    <property type="project" value="TreeGrafter"/>
</dbReference>
<keyword evidence="4" id="KW-1185">Reference proteome</keyword>
<protein>
    <recommendedName>
        <fullName evidence="2">Calcineurin-like phosphoesterase domain-containing protein</fullName>
    </recommendedName>
</protein>
<gene>
    <name evidence="3" type="ORF">FIBRA_06390</name>
</gene>
<dbReference type="AlphaFoldDB" id="J4GBC5"/>
<feature type="domain" description="Calcineurin-like phosphoesterase" evidence="2">
    <location>
        <begin position="88"/>
        <end position="222"/>
    </location>
</feature>
<dbReference type="Proteomes" id="UP000006352">
    <property type="component" value="Unassembled WGS sequence"/>
</dbReference>
<evidence type="ECO:0000313" key="3">
    <source>
        <dbReference type="EMBL" id="CCM04223.1"/>
    </source>
</evidence>
<reference evidence="3 4" key="1">
    <citation type="journal article" date="2012" name="Appl. Environ. Microbiol.">
        <title>Short-read sequencing for genomic analysis of the brown rot fungus Fibroporia radiculosa.</title>
        <authorList>
            <person name="Tang J.D."/>
            <person name="Perkins A.D."/>
            <person name="Sonstegard T.S."/>
            <person name="Schroeder S.G."/>
            <person name="Burgess S.C."/>
            <person name="Diehl S.V."/>
        </authorList>
    </citation>
    <scope>NUCLEOTIDE SEQUENCE [LARGE SCALE GENOMIC DNA]</scope>
    <source>
        <strain evidence="3 4">TFFH 294</strain>
    </source>
</reference>
<accession>J4GBC5</accession>
<dbReference type="GO" id="GO:0016791">
    <property type="term" value="F:phosphatase activity"/>
    <property type="evidence" value="ECO:0007669"/>
    <property type="project" value="TreeGrafter"/>
</dbReference>
<dbReference type="STRING" id="599839.J4GBC5"/>
<organism evidence="3 4">
    <name type="scientific">Fibroporia radiculosa</name>
    <dbReference type="NCBI Taxonomy" id="599839"/>
    <lineage>
        <taxon>Eukaryota</taxon>
        <taxon>Fungi</taxon>
        <taxon>Dikarya</taxon>
        <taxon>Basidiomycota</taxon>
        <taxon>Agaricomycotina</taxon>
        <taxon>Agaricomycetes</taxon>
        <taxon>Polyporales</taxon>
        <taxon>Fibroporiaceae</taxon>
        <taxon>Fibroporia</taxon>
    </lineage>
</organism>
<dbReference type="OrthoDB" id="10267127at2759"/>
<dbReference type="GeneID" id="24099134"/>
<evidence type="ECO:0000259" key="2">
    <source>
        <dbReference type="Pfam" id="PF00149"/>
    </source>
</evidence>
<dbReference type="GO" id="GO:0005737">
    <property type="term" value="C:cytoplasm"/>
    <property type="evidence" value="ECO:0007669"/>
    <property type="project" value="TreeGrafter"/>
</dbReference>
<dbReference type="InterPro" id="IPR004843">
    <property type="entry name" value="Calcineurin-like_PHP"/>
</dbReference>
<dbReference type="SUPFAM" id="SSF56300">
    <property type="entry name" value="Metallo-dependent phosphatases"/>
    <property type="match status" value="1"/>
</dbReference>
<feature type="region of interest" description="Disordered" evidence="1">
    <location>
        <begin position="486"/>
        <end position="572"/>
    </location>
</feature>
<feature type="compositionally biased region" description="Acidic residues" evidence="1">
    <location>
        <begin position="499"/>
        <end position="518"/>
    </location>
</feature>
<dbReference type="Gene3D" id="3.60.21.10">
    <property type="match status" value="2"/>
</dbReference>
<evidence type="ECO:0000313" key="4">
    <source>
        <dbReference type="Proteomes" id="UP000006352"/>
    </source>
</evidence>